<name>A0A183TS49_SCHSO</name>
<protein>
    <submittedName>
        <fullName evidence="5">Reverse transcriptase domain-containing protein</fullName>
    </submittedName>
</protein>
<organism evidence="5">
    <name type="scientific">Schistocephalus solidus</name>
    <name type="common">Tapeworm</name>
    <dbReference type="NCBI Taxonomy" id="70667"/>
    <lineage>
        <taxon>Eukaryota</taxon>
        <taxon>Metazoa</taxon>
        <taxon>Spiralia</taxon>
        <taxon>Lophotrochozoa</taxon>
        <taxon>Platyhelminthes</taxon>
        <taxon>Cestoda</taxon>
        <taxon>Eucestoda</taxon>
        <taxon>Diphyllobothriidea</taxon>
        <taxon>Diphyllobothriidae</taxon>
        <taxon>Schistocephalus</taxon>
    </lineage>
</organism>
<feature type="compositionally biased region" description="Low complexity" evidence="1">
    <location>
        <begin position="291"/>
        <end position="303"/>
    </location>
</feature>
<reference evidence="5" key="1">
    <citation type="submission" date="2016-06" db="UniProtKB">
        <authorList>
            <consortium name="WormBaseParasite"/>
        </authorList>
    </citation>
    <scope>IDENTIFICATION</scope>
</reference>
<dbReference type="PANTHER" id="PTHR47027">
    <property type="entry name" value="REVERSE TRANSCRIPTASE DOMAIN-CONTAINING PROTEIN"/>
    <property type="match status" value="1"/>
</dbReference>
<proteinExistence type="predicted"/>
<feature type="region of interest" description="Disordered" evidence="1">
    <location>
        <begin position="287"/>
        <end position="312"/>
    </location>
</feature>
<feature type="domain" description="Reverse transcriptase" evidence="2">
    <location>
        <begin position="1"/>
        <end position="123"/>
    </location>
</feature>
<gene>
    <name evidence="3" type="ORF">SSLN_LOCUS19297</name>
</gene>
<sequence>MFSAMLLDAYRDKQPGIRITYRTDGHLLNSRRMQPTMHVSTDRVHELLFADDCVLNTVTEEEMHQSMDLFAAGCANFGLTISTAKTVVMHQPPPSAEYDASRINVNGAQLKDVETFAYLGSTLSRNTRIDDVQGRRLDDTPLRSGDFDRLLEPSQETESIPSQLPPHNTEAEVARQDPGHGSPEADQNPQHPRHAEASATAMERPPGENGRRVTTQTTFLRRFRYGCSPTGRSKTTLQGHLKKSLKQLQINPATWQDIAQDRPAWRRSMTAGSQIYEANRIATTKAKKMARTTPAPRTNTANAQALPACPRC</sequence>
<dbReference type="Proteomes" id="UP000275846">
    <property type="component" value="Unassembled WGS sequence"/>
</dbReference>
<evidence type="ECO:0000313" key="3">
    <source>
        <dbReference type="EMBL" id="VDM05683.1"/>
    </source>
</evidence>
<dbReference type="PANTHER" id="PTHR47027:SF26">
    <property type="entry name" value="REVERSE TRANSCRIPTASE DOMAIN-CONTAINING PROTEIN"/>
    <property type="match status" value="1"/>
</dbReference>
<feature type="region of interest" description="Disordered" evidence="1">
    <location>
        <begin position="134"/>
        <end position="217"/>
    </location>
</feature>
<feature type="compositionally biased region" description="Basic and acidic residues" evidence="1">
    <location>
        <begin position="169"/>
        <end position="178"/>
    </location>
</feature>
<dbReference type="WBParaSite" id="SSLN_0002002401-mRNA-1">
    <property type="protein sequence ID" value="SSLN_0002002401-mRNA-1"/>
    <property type="gene ID" value="SSLN_0002002401"/>
</dbReference>
<evidence type="ECO:0000313" key="4">
    <source>
        <dbReference type="Proteomes" id="UP000275846"/>
    </source>
</evidence>
<feature type="compositionally biased region" description="Basic and acidic residues" evidence="1">
    <location>
        <begin position="134"/>
        <end position="151"/>
    </location>
</feature>
<accession>A0A183TS49</accession>
<reference evidence="3 4" key="2">
    <citation type="submission" date="2018-11" db="EMBL/GenBank/DDBJ databases">
        <authorList>
            <consortium name="Pathogen Informatics"/>
        </authorList>
    </citation>
    <scope>NUCLEOTIDE SEQUENCE [LARGE SCALE GENOMIC DNA]</scope>
    <source>
        <strain evidence="3 4">NST_G2</strain>
    </source>
</reference>
<evidence type="ECO:0000313" key="5">
    <source>
        <dbReference type="WBParaSite" id="SSLN_0002002401-mRNA-1"/>
    </source>
</evidence>
<evidence type="ECO:0000256" key="1">
    <source>
        <dbReference type="SAM" id="MobiDB-lite"/>
    </source>
</evidence>
<dbReference type="InterPro" id="IPR000477">
    <property type="entry name" value="RT_dom"/>
</dbReference>
<dbReference type="EMBL" id="UYSU01046965">
    <property type="protein sequence ID" value="VDM05683.1"/>
    <property type="molecule type" value="Genomic_DNA"/>
</dbReference>
<keyword evidence="4" id="KW-1185">Reference proteome</keyword>
<dbReference type="PROSITE" id="PS50878">
    <property type="entry name" value="RT_POL"/>
    <property type="match status" value="1"/>
</dbReference>
<dbReference type="OrthoDB" id="425014at2759"/>
<feature type="compositionally biased region" description="Polar residues" evidence="1">
    <location>
        <begin position="154"/>
        <end position="166"/>
    </location>
</feature>
<dbReference type="AlphaFoldDB" id="A0A183TS49"/>
<evidence type="ECO:0000259" key="2">
    <source>
        <dbReference type="PROSITE" id="PS50878"/>
    </source>
</evidence>